<reference evidence="1" key="1">
    <citation type="submission" date="2020-04" db="EMBL/GenBank/DDBJ databases">
        <authorList>
            <person name="Marchisio M.L."/>
            <person name="Mendez E."/>
            <person name="Di Conza J.A."/>
        </authorList>
    </citation>
    <scope>NUCLEOTIDE SEQUENCE</scope>
    <source>
        <strain evidence="1">S21</strain>
        <plasmid evidence="1">pS21</plasmid>
    </source>
</reference>
<accession>A0A7G9AAV0</accession>
<evidence type="ECO:0000313" key="1">
    <source>
        <dbReference type="EMBL" id="QNL33879.1"/>
    </source>
</evidence>
<proteinExistence type="predicted"/>
<dbReference type="AlphaFoldDB" id="A0A7G9AAV0"/>
<geneLocation type="plasmid" evidence="1">
    <name>pS21</name>
</geneLocation>
<protein>
    <submittedName>
        <fullName evidence="1">Uncharacterized protein</fullName>
    </submittedName>
</protein>
<keyword evidence="1" id="KW-0614">Plasmid</keyword>
<organism evidence="1">
    <name type="scientific">Salmonella enterica</name>
    <name type="common">Salmonella choleraesuis</name>
    <dbReference type="NCBI Taxonomy" id="28901"/>
    <lineage>
        <taxon>Bacteria</taxon>
        <taxon>Pseudomonadati</taxon>
        <taxon>Pseudomonadota</taxon>
        <taxon>Gammaproteobacteria</taxon>
        <taxon>Enterobacterales</taxon>
        <taxon>Enterobacteriaceae</taxon>
        <taxon>Salmonella</taxon>
    </lineage>
</organism>
<dbReference type="EMBL" id="MT316184">
    <property type="protein sequence ID" value="QNL33879.1"/>
    <property type="molecule type" value="Genomic_DNA"/>
</dbReference>
<name>A0A7G9AAV0_SALER</name>
<sequence>MRLRKNIRKRFLKINNRSSKRKKGGLGRLFYLSLEVPEKGAKPWQKISDPE</sequence>